<dbReference type="Gene3D" id="1.10.150.20">
    <property type="entry name" value="5' to 3' exonuclease, C-terminal subdomain"/>
    <property type="match status" value="1"/>
</dbReference>
<dbReference type="RefSeq" id="WP_051589664.1">
    <property type="nucleotide sequence ID" value="NZ_CP007514.1"/>
</dbReference>
<dbReference type="KEGG" id="rrd:RradSPS_1964"/>
<comment type="catalytic activity">
    <reaction evidence="1">
        <text>2 ATP = 3',3'-c-di-AMP + 2 diphosphate</text>
        <dbReference type="Rhea" id="RHEA:35655"/>
        <dbReference type="ChEBI" id="CHEBI:30616"/>
        <dbReference type="ChEBI" id="CHEBI:33019"/>
        <dbReference type="ChEBI" id="CHEBI:71500"/>
        <dbReference type="EC" id="2.7.7.85"/>
    </reaction>
</comment>
<sequence>MSASRRHEPEEIARALDMVAPGTALREALENVIRAHNGALIVIARPEKLEDLGIVSGGMKVDLEFTPMRLYELAKMDGAIVVSPDLTTIHYANAHLNPDPTMESNETGMRHLAANRTAKQTGELVVAVSERRRVVSLYQGQHDSHVLEDIGVVLNKANSALATLDKFTRRLREEARVLTLHEYEGTVTLREVVGAVGTFEYAVRIAEEIEAYVRELGSEGRLVDMQLGEAFGRVPKQYDALLRDYITEDSDLREVRRELRELSSSELSEPMEIARVLGYGSVGQIEDYFLVPRGYRQLAQVPRLPKKVSENLIRTFGSLDSLMEATEEELDDVDGVGQARARTIQRVLERQKNAETAVDAGEMPR</sequence>
<accession>A0A023X450</accession>
<keyword evidence="3 10" id="KW-0548">Nucleotidyltransferase</keyword>
<dbReference type="InterPro" id="IPR010994">
    <property type="entry name" value="RuvA_2-like"/>
</dbReference>
<reference evidence="10" key="2">
    <citation type="submission" date="2023-11" db="EMBL/GenBank/DDBJ databases">
        <title>MicrobeMod: A computational toolkit for identifying prokaryotic methylation and restriction-modification with nanopore sequencing.</title>
        <authorList>
            <person name="Crits-Christoph A."/>
            <person name="Kang S.C."/>
            <person name="Lee H."/>
            <person name="Ostrov N."/>
        </authorList>
    </citation>
    <scope>NUCLEOTIDE SEQUENCE</scope>
    <source>
        <strain evidence="10">ATCC 51242</strain>
    </source>
</reference>
<dbReference type="InterPro" id="IPR050338">
    <property type="entry name" value="DisA"/>
</dbReference>
<dbReference type="InterPro" id="IPR041663">
    <property type="entry name" value="DisA/LigA_HHH"/>
</dbReference>
<dbReference type="Proteomes" id="UP000025229">
    <property type="component" value="Chromosome"/>
</dbReference>
<dbReference type="STRING" id="42256.RradSPS_1964"/>
<dbReference type="Proteomes" id="UP001281130">
    <property type="component" value="Unassembled WGS sequence"/>
</dbReference>
<keyword evidence="11" id="KW-1185">Reference proteome</keyword>
<dbReference type="Gene3D" id="3.40.1700.10">
    <property type="entry name" value="DNA integrity scanning protein, DisA, N-terminal domain"/>
    <property type="match status" value="1"/>
</dbReference>
<evidence type="ECO:0000256" key="4">
    <source>
        <dbReference type="ARBA" id="ARBA00022741"/>
    </source>
</evidence>
<dbReference type="PANTHER" id="PTHR34185">
    <property type="entry name" value="DIADENYLATE CYCLASE"/>
    <property type="match status" value="1"/>
</dbReference>
<keyword evidence="2 10" id="KW-0808">Transferase</keyword>
<proteinExistence type="predicted"/>
<dbReference type="InterPro" id="IPR018906">
    <property type="entry name" value="DNA_integrity_scan_DisA_link"/>
</dbReference>
<evidence type="ECO:0000259" key="8">
    <source>
        <dbReference type="PROSITE" id="PS51794"/>
    </source>
</evidence>
<feature type="domain" description="DAC" evidence="8">
    <location>
        <begin position="9"/>
        <end position="149"/>
    </location>
</feature>
<dbReference type="Pfam" id="PF12826">
    <property type="entry name" value="HHH_2"/>
    <property type="match status" value="1"/>
</dbReference>
<dbReference type="PANTHER" id="PTHR34185:SF3">
    <property type="entry name" value="DNA INTEGRITY SCANNING PROTEIN DISA"/>
    <property type="match status" value="1"/>
</dbReference>
<dbReference type="EMBL" id="JAWXXX010000001">
    <property type="protein sequence ID" value="MDX5894651.1"/>
    <property type="molecule type" value="Genomic_DNA"/>
</dbReference>
<dbReference type="GO" id="GO:0004016">
    <property type="term" value="F:adenylate cyclase activity"/>
    <property type="evidence" value="ECO:0007669"/>
    <property type="project" value="TreeGrafter"/>
</dbReference>
<evidence type="ECO:0000256" key="7">
    <source>
        <dbReference type="ARBA" id="ARBA00023204"/>
    </source>
</evidence>
<dbReference type="GO" id="GO:0005524">
    <property type="term" value="F:ATP binding"/>
    <property type="evidence" value="ECO:0007669"/>
    <property type="project" value="UniProtKB-KW"/>
</dbReference>
<evidence type="ECO:0000313" key="9">
    <source>
        <dbReference type="EMBL" id="AHY47247.1"/>
    </source>
</evidence>
<dbReference type="eggNOG" id="COG1623">
    <property type="taxonomic scope" value="Bacteria"/>
</dbReference>
<evidence type="ECO:0000256" key="3">
    <source>
        <dbReference type="ARBA" id="ARBA00022695"/>
    </source>
</evidence>
<dbReference type="Gene3D" id="1.20.1260.110">
    <property type="entry name" value="DNA integrity scanning linker region"/>
    <property type="match status" value="1"/>
</dbReference>
<dbReference type="EC" id="2.7.7.85" evidence="10"/>
<dbReference type="HOGENOM" id="CLU_787128_0_0_11"/>
<dbReference type="PATRIC" id="fig|42256.3.peg.1999"/>
<evidence type="ECO:0000313" key="10">
    <source>
        <dbReference type="EMBL" id="MDX5894651.1"/>
    </source>
</evidence>
<dbReference type="GO" id="GO:0006281">
    <property type="term" value="P:DNA repair"/>
    <property type="evidence" value="ECO:0007669"/>
    <property type="project" value="UniProtKB-KW"/>
</dbReference>
<keyword evidence="5" id="KW-0227">DNA damage</keyword>
<dbReference type="Pfam" id="PF02457">
    <property type="entry name" value="DAC"/>
    <property type="match status" value="1"/>
</dbReference>
<dbReference type="SUPFAM" id="SSF47781">
    <property type="entry name" value="RuvA domain 2-like"/>
    <property type="match status" value="1"/>
</dbReference>
<name>A0A023X450_RUBRA</name>
<evidence type="ECO:0000256" key="2">
    <source>
        <dbReference type="ARBA" id="ARBA00022679"/>
    </source>
</evidence>
<dbReference type="EMBL" id="CP007514">
    <property type="protein sequence ID" value="AHY47247.1"/>
    <property type="molecule type" value="Genomic_DNA"/>
</dbReference>
<dbReference type="InterPro" id="IPR003390">
    <property type="entry name" value="DNA_integrity_scan_DisA_N"/>
</dbReference>
<keyword evidence="4" id="KW-0547">Nucleotide-binding</keyword>
<dbReference type="GO" id="GO:0106408">
    <property type="term" value="F:diadenylate cyclase activity"/>
    <property type="evidence" value="ECO:0007669"/>
    <property type="project" value="UniProtKB-EC"/>
</dbReference>
<organism evidence="9 11">
    <name type="scientific">Rubrobacter radiotolerans</name>
    <name type="common">Arthrobacter radiotolerans</name>
    <dbReference type="NCBI Taxonomy" id="42256"/>
    <lineage>
        <taxon>Bacteria</taxon>
        <taxon>Bacillati</taxon>
        <taxon>Actinomycetota</taxon>
        <taxon>Rubrobacteria</taxon>
        <taxon>Rubrobacterales</taxon>
        <taxon>Rubrobacteraceae</taxon>
        <taxon>Rubrobacter</taxon>
    </lineage>
</organism>
<dbReference type="OrthoDB" id="41841at2"/>
<dbReference type="Pfam" id="PF10635">
    <property type="entry name" value="DisA-linker"/>
    <property type="match status" value="1"/>
</dbReference>
<dbReference type="NCBIfam" id="NF010009">
    <property type="entry name" value="PRK13482.1"/>
    <property type="match status" value="1"/>
</dbReference>
<keyword evidence="6" id="KW-0067">ATP-binding</keyword>
<reference evidence="9 11" key="1">
    <citation type="submission" date="2014-03" db="EMBL/GenBank/DDBJ databases">
        <title>Complete genome sequence of the Radio-Resistant Rubrobacter radiotolerans RSPS-4.</title>
        <authorList>
            <person name="Egas C.C."/>
            <person name="Barroso C.C."/>
            <person name="Froufe H.J.C."/>
            <person name="Pacheco J.J."/>
            <person name="Albuquerque L.L."/>
            <person name="da Costa M.M.S."/>
        </authorList>
    </citation>
    <scope>NUCLEOTIDE SEQUENCE [LARGE SCALE GENOMIC DNA]</scope>
    <source>
        <strain evidence="9 11">RSPS-4</strain>
    </source>
</reference>
<dbReference type="PROSITE" id="PS51794">
    <property type="entry name" value="DAC"/>
    <property type="match status" value="1"/>
</dbReference>
<evidence type="ECO:0000256" key="5">
    <source>
        <dbReference type="ARBA" id="ARBA00022763"/>
    </source>
</evidence>
<dbReference type="SUPFAM" id="SSF143597">
    <property type="entry name" value="YojJ-like"/>
    <property type="match status" value="1"/>
</dbReference>
<evidence type="ECO:0000256" key="6">
    <source>
        <dbReference type="ARBA" id="ARBA00022840"/>
    </source>
</evidence>
<dbReference type="InterPro" id="IPR038331">
    <property type="entry name" value="DisA_sf"/>
</dbReference>
<evidence type="ECO:0000256" key="1">
    <source>
        <dbReference type="ARBA" id="ARBA00000877"/>
    </source>
</evidence>
<dbReference type="InterPro" id="IPR036888">
    <property type="entry name" value="DNA_integrity_DisA_N_sf"/>
</dbReference>
<dbReference type="AlphaFoldDB" id="A0A023X450"/>
<keyword evidence="7" id="KW-0234">DNA repair</keyword>
<evidence type="ECO:0000313" key="11">
    <source>
        <dbReference type="Proteomes" id="UP000025229"/>
    </source>
</evidence>
<gene>
    <name evidence="10" type="primary">disA</name>
    <name evidence="9" type="ORF">RradSPS_1964</name>
    <name evidence="10" type="ORF">SIL72_11525</name>
</gene>
<protein>
    <submittedName>
        <fullName evidence="10">DNA integrity scanning diadenylate cyclase DisA</fullName>
        <ecNumber evidence="10">2.7.7.85</ecNumber>
    </submittedName>
    <submittedName>
        <fullName evidence="9">Putative nucleic-acid-binding protein (Contains the HHH domain)</fullName>
    </submittedName>
</protein>